<sequence length="50" mass="6005">MEGRLKCSCRHLHDCLKMFAILSFLSFFFCFCSCSRTDETNYKKVFLHLF</sequence>
<name>A0AAD6R8D1_9ROSI</name>
<dbReference type="Proteomes" id="UP001164929">
    <property type="component" value="Chromosome 3"/>
</dbReference>
<protein>
    <submittedName>
        <fullName evidence="1">Uncharacterized protein</fullName>
    </submittedName>
</protein>
<gene>
    <name evidence="1" type="ORF">NC653_009065</name>
</gene>
<dbReference type="EMBL" id="JAQIZT010000003">
    <property type="protein sequence ID" value="KAJ7004061.1"/>
    <property type="molecule type" value="Genomic_DNA"/>
</dbReference>
<proteinExistence type="predicted"/>
<organism evidence="1 2">
    <name type="scientific">Populus alba x Populus x berolinensis</name>
    <dbReference type="NCBI Taxonomy" id="444605"/>
    <lineage>
        <taxon>Eukaryota</taxon>
        <taxon>Viridiplantae</taxon>
        <taxon>Streptophyta</taxon>
        <taxon>Embryophyta</taxon>
        <taxon>Tracheophyta</taxon>
        <taxon>Spermatophyta</taxon>
        <taxon>Magnoliopsida</taxon>
        <taxon>eudicotyledons</taxon>
        <taxon>Gunneridae</taxon>
        <taxon>Pentapetalae</taxon>
        <taxon>rosids</taxon>
        <taxon>fabids</taxon>
        <taxon>Malpighiales</taxon>
        <taxon>Salicaceae</taxon>
        <taxon>Saliceae</taxon>
        <taxon>Populus</taxon>
    </lineage>
</organism>
<keyword evidence="2" id="KW-1185">Reference proteome</keyword>
<comment type="caution">
    <text evidence="1">The sequence shown here is derived from an EMBL/GenBank/DDBJ whole genome shotgun (WGS) entry which is preliminary data.</text>
</comment>
<reference evidence="1" key="1">
    <citation type="journal article" date="2023" name="Mol. Ecol. Resour.">
        <title>Chromosome-level genome assembly of a triploid poplar Populus alba 'Berolinensis'.</title>
        <authorList>
            <person name="Chen S."/>
            <person name="Yu Y."/>
            <person name="Wang X."/>
            <person name="Wang S."/>
            <person name="Zhang T."/>
            <person name="Zhou Y."/>
            <person name="He R."/>
            <person name="Meng N."/>
            <person name="Wang Y."/>
            <person name="Liu W."/>
            <person name="Liu Z."/>
            <person name="Liu J."/>
            <person name="Guo Q."/>
            <person name="Huang H."/>
            <person name="Sederoff R.R."/>
            <person name="Wang G."/>
            <person name="Qu G."/>
            <person name="Chen S."/>
        </authorList>
    </citation>
    <scope>NUCLEOTIDE SEQUENCE</scope>
    <source>
        <strain evidence="1">SC-2020</strain>
    </source>
</reference>
<accession>A0AAD6R8D1</accession>
<dbReference type="AlphaFoldDB" id="A0AAD6R8D1"/>
<evidence type="ECO:0000313" key="2">
    <source>
        <dbReference type="Proteomes" id="UP001164929"/>
    </source>
</evidence>
<evidence type="ECO:0000313" key="1">
    <source>
        <dbReference type="EMBL" id="KAJ7004061.1"/>
    </source>
</evidence>